<dbReference type="SUPFAM" id="SSF103473">
    <property type="entry name" value="MFS general substrate transporter"/>
    <property type="match status" value="1"/>
</dbReference>
<accession>W6MS42</accession>
<feature type="transmembrane region" description="Helical" evidence="7">
    <location>
        <begin position="159"/>
        <end position="179"/>
    </location>
</feature>
<organism evidence="9 10">
    <name type="scientific">Kuraishia capsulata CBS 1993</name>
    <dbReference type="NCBI Taxonomy" id="1382522"/>
    <lineage>
        <taxon>Eukaryota</taxon>
        <taxon>Fungi</taxon>
        <taxon>Dikarya</taxon>
        <taxon>Ascomycota</taxon>
        <taxon>Saccharomycotina</taxon>
        <taxon>Pichiomycetes</taxon>
        <taxon>Pichiales</taxon>
        <taxon>Pichiaceae</taxon>
        <taxon>Kuraishia</taxon>
    </lineage>
</organism>
<dbReference type="InterPro" id="IPR020846">
    <property type="entry name" value="MFS_dom"/>
</dbReference>
<dbReference type="Gene3D" id="1.20.1250.20">
    <property type="entry name" value="MFS general substrate transporter like domains"/>
    <property type="match status" value="2"/>
</dbReference>
<reference evidence="9" key="2">
    <citation type="submission" date="2014-02" db="EMBL/GenBank/DDBJ databases">
        <title>Complete DNA sequence of /Kuraishia capsulata/ illustrates novel genomic features among budding yeasts (/Saccharomycotina/).</title>
        <authorList>
            <person name="Morales L."/>
            <person name="Noel B."/>
            <person name="Porcel B."/>
            <person name="Marcet-Houben M."/>
            <person name="Hullo M-F."/>
            <person name="Sacerdot C."/>
            <person name="Tekaia F."/>
            <person name="Leh-Louis V."/>
            <person name="Despons L."/>
            <person name="Khanna V."/>
            <person name="Aury J-M."/>
            <person name="Barbe V."/>
            <person name="Couloux A."/>
            <person name="Labadie K."/>
            <person name="Pelletier E."/>
            <person name="Souciet J-L."/>
            <person name="Boekhout T."/>
            <person name="Gabaldon T."/>
            <person name="Wincker P."/>
            <person name="Dujon B."/>
        </authorList>
    </citation>
    <scope>NUCLEOTIDE SEQUENCE</scope>
    <source>
        <strain evidence="9">CBS 1993</strain>
    </source>
</reference>
<comment type="similarity">
    <text evidence="2">Belongs to the major facilitator superfamily.</text>
</comment>
<feature type="transmembrane region" description="Helical" evidence="7">
    <location>
        <begin position="394"/>
        <end position="415"/>
    </location>
</feature>
<evidence type="ECO:0000256" key="2">
    <source>
        <dbReference type="ARBA" id="ARBA00008335"/>
    </source>
</evidence>
<evidence type="ECO:0000313" key="9">
    <source>
        <dbReference type="EMBL" id="CDK24640.1"/>
    </source>
</evidence>
<evidence type="ECO:0000313" key="10">
    <source>
        <dbReference type="Proteomes" id="UP000019384"/>
    </source>
</evidence>
<keyword evidence="4 7" id="KW-1133">Transmembrane helix</keyword>
<dbReference type="GO" id="GO:0015174">
    <property type="term" value="F:basic amino acid transmembrane transporter activity"/>
    <property type="evidence" value="ECO:0007669"/>
    <property type="project" value="TreeGrafter"/>
</dbReference>
<evidence type="ECO:0000259" key="8">
    <source>
        <dbReference type="PROSITE" id="PS50850"/>
    </source>
</evidence>
<dbReference type="PANTHER" id="PTHR23501:SF81">
    <property type="entry name" value="VACUOLAR BASIC AMINO ACID TRANSPORTER 2"/>
    <property type="match status" value="1"/>
</dbReference>
<feature type="transmembrane region" description="Helical" evidence="7">
    <location>
        <begin position="262"/>
        <end position="279"/>
    </location>
</feature>
<dbReference type="RefSeq" id="XP_022456657.1">
    <property type="nucleotide sequence ID" value="XM_022605161.1"/>
</dbReference>
<reference evidence="9" key="1">
    <citation type="submission" date="2013-12" db="EMBL/GenBank/DDBJ databases">
        <authorList>
            <person name="Genoscope - CEA"/>
        </authorList>
    </citation>
    <scope>NUCLEOTIDE SEQUENCE</scope>
    <source>
        <strain evidence="9">CBS 1993</strain>
    </source>
</reference>
<evidence type="ECO:0000256" key="7">
    <source>
        <dbReference type="SAM" id="Phobius"/>
    </source>
</evidence>
<evidence type="ECO:0000256" key="1">
    <source>
        <dbReference type="ARBA" id="ARBA00004141"/>
    </source>
</evidence>
<comment type="subcellular location">
    <subcellularLocation>
        <location evidence="1">Membrane</location>
        <topology evidence="1">Multi-pass membrane protein</topology>
    </subcellularLocation>
</comment>
<dbReference type="PANTHER" id="PTHR23501">
    <property type="entry name" value="MAJOR FACILITATOR SUPERFAMILY"/>
    <property type="match status" value="1"/>
</dbReference>
<feature type="compositionally biased region" description="Low complexity" evidence="6">
    <location>
        <begin position="36"/>
        <end position="51"/>
    </location>
</feature>
<dbReference type="GO" id="GO:0090517">
    <property type="term" value="P:L-lysine transmembrane import into vacuole"/>
    <property type="evidence" value="ECO:0007669"/>
    <property type="project" value="EnsemblFungi"/>
</dbReference>
<dbReference type="PROSITE" id="PS50850">
    <property type="entry name" value="MFS"/>
    <property type="match status" value="1"/>
</dbReference>
<dbReference type="GO" id="GO:0090513">
    <property type="term" value="P:L-histidine transmembrane import into vacuole"/>
    <property type="evidence" value="ECO:0007669"/>
    <property type="project" value="EnsemblFungi"/>
</dbReference>
<dbReference type="Pfam" id="PF07690">
    <property type="entry name" value="MFS_1"/>
    <property type="match status" value="1"/>
</dbReference>
<dbReference type="STRING" id="1382522.W6MS42"/>
<feature type="transmembrane region" description="Helical" evidence="7">
    <location>
        <begin position="60"/>
        <end position="80"/>
    </location>
</feature>
<dbReference type="OrthoDB" id="6770063at2759"/>
<feature type="transmembrane region" description="Helical" evidence="7">
    <location>
        <begin position="219"/>
        <end position="242"/>
    </location>
</feature>
<dbReference type="GO" id="GO:1990591">
    <property type="term" value="P:asparagine transmembrane import into vacuole"/>
    <property type="evidence" value="ECO:0007669"/>
    <property type="project" value="EnsemblFungi"/>
</dbReference>
<proteinExistence type="inferred from homology"/>
<dbReference type="InterPro" id="IPR036259">
    <property type="entry name" value="MFS_trans_sf"/>
</dbReference>
<dbReference type="GeneID" id="34518045"/>
<feature type="transmembrane region" description="Helical" evidence="7">
    <location>
        <begin position="100"/>
        <end position="121"/>
    </location>
</feature>
<dbReference type="GO" id="GO:0090518">
    <property type="term" value="P:L-arginine transmembrane import into vacuole"/>
    <property type="evidence" value="ECO:0007669"/>
    <property type="project" value="EnsemblFungi"/>
</dbReference>
<dbReference type="InterPro" id="IPR011701">
    <property type="entry name" value="MFS"/>
</dbReference>
<feature type="transmembrane region" description="Helical" evidence="7">
    <location>
        <begin position="331"/>
        <end position="354"/>
    </location>
</feature>
<evidence type="ECO:0000256" key="6">
    <source>
        <dbReference type="SAM" id="MobiDB-lite"/>
    </source>
</evidence>
<keyword evidence="3 7" id="KW-0812">Transmembrane</keyword>
<dbReference type="GO" id="GO:0000329">
    <property type="term" value="C:fungal-type vacuole membrane"/>
    <property type="evidence" value="ECO:0007669"/>
    <property type="project" value="EnsemblFungi"/>
</dbReference>
<dbReference type="EMBL" id="HG793125">
    <property type="protein sequence ID" value="CDK24640.1"/>
    <property type="molecule type" value="Genomic_DNA"/>
</dbReference>
<feature type="domain" description="Major facilitator superfamily (MFS) profile" evidence="8">
    <location>
        <begin position="69"/>
        <end position="566"/>
    </location>
</feature>
<feature type="transmembrane region" description="Helical" evidence="7">
    <location>
        <begin position="366"/>
        <end position="387"/>
    </location>
</feature>
<dbReference type="GO" id="GO:0110101">
    <property type="term" value="P:L-valine transmembrane import into vacuole"/>
    <property type="evidence" value="ECO:0007669"/>
    <property type="project" value="EnsemblFungi"/>
</dbReference>
<keyword evidence="10" id="KW-1185">Reference proteome</keyword>
<name>W6MS42_9ASCO</name>
<dbReference type="AlphaFoldDB" id="W6MS42"/>
<gene>
    <name evidence="9" type="ORF">KUCA_T00000606001</name>
</gene>
<dbReference type="HOGENOM" id="CLU_000960_22_3_1"/>
<evidence type="ECO:0000256" key="5">
    <source>
        <dbReference type="ARBA" id="ARBA00023136"/>
    </source>
</evidence>
<feature type="transmembrane region" description="Helical" evidence="7">
    <location>
        <begin position="427"/>
        <end position="450"/>
    </location>
</feature>
<sequence>MSKSPRKAAEEDLLLASEVVTYGGSSEAALEERLQSSEQSEQALEASSSSQNNGEHNESILSIPGLFGIESALFLGIFLGSFDGTVTSSSYPTIANEFKAVDLGSMITVSYLITVCSFQSLYGSFSDVFGRRYCLFFANVVFLVGLCGCSVAKSMNSLFLWRAITGIGGAGLITLTTIVNSDIVPRSKRGLFQGIQNVFMSLGNIAGASLGGFICDRFGWRYCFIVQVPVTILATILAYLFVKDQDMSSYTGRKLERVDISGSFLLVIGLAVQLSSLYASTLFRFAIGFGVSALVLSAFLYNEYLDYVSRDIHHKISIIPFETLKGGSIKLLLTAAGLAGFVNFSYLFILPLLFQVEVGDSATKAGFRLAIPATFTAVGSFINGYAMNRNVDNLVILLPLGLAIVLIGNSLALLIGHQTPSWLIDLLLTPTNLGLGLCYPALLFSFVFQFPQNMHATSTTTLFLFRSIGQVWGVAASSSVISNVLKIHATKALKNLGGLSLEEVKTIVQNSLKSLSYVNESLHGEVKVAVKESYSYAIRAAQLFTVVVCAVALAVCFIRLIMKRTNPAIRF</sequence>
<feature type="region of interest" description="Disordered" evidence="6">
    <location>
        <begin position="27"/>
        <end position="56"/>
    </location>
</feature>
<keyword evidence="5 7" id="KW-0472">Membrane</keyword>
<evidence type="ECO:0000256" key="3">
    <source>
        <dbReference type="ARBA" id="ARBA00022692"/>
    </source>
</evidence>
<dbReference type="Proteomes" id="UP000019384">
    <property type="component" value="Unassembled WGS sequence"/>
</dbReference>
<protein>
    <recommendedName>
        <fullName evidence="8">Major facilitator superfamily (MFS) profile domain-containing protein</fullName>
    </recommendedName>
</protein>
<evidence type="ECO:0000256" key="4">
    <source>
        <dbReference type="ARBA" id="ARBA00022989"/>
    </source>
</evidence>
<feature type="transmembrane region" description="Helical" evidence="7">
    <location>
        <begin position="133"/>
        <end position="153"/>
    </location>
</feature>
<feature type="transmembrane region" description="Helical" evidence="7">
    <location>
        <begin position="540"/>
        <end position="562"/>
    </location>
</feature>
<feature type="transmembrane region" description="Helical" evidence="7">
    <location>
        <begin position="285"/>
        <end position="305"/>
    </location>
</feature>